<proteinExistence type="inferred from homology"/>
<name>A0A0F7SRQ1_PHARH</name>
<dbReference type="EMBL" id="LN483142">
    <property type="protein sequence ID" value="CED83170.1"/>
    <property type="molecule type" value="Genomic_DNA"/>
</dbReference>
<dbReference type="PRINTS" id="PR00419">
    <property type="entry name" value="ADXRDTASE"/>
</dbReference>
<dbReference type="PANTHER" id="PTHR23023">
    <property type="entry name" value="DIMETHYLANILINE MONOOXYGENASE"/>
    <property type="match status" value="1"/>
</dbReference>
<dbReference type="SUPFAM" id="SSF51905">
    <property type="entry name" value="FAD/NAD(P)-binding domain"/>
    <property type="match status" value="1"/>
</dbReference>
<dbReference type="AlphaFoldDB" id="A0A0F7SRQ1"/>
<dbReference type="GO" id="GO:0050661">
    <property type="term" value="F:NADP binding"/>
    <property type="evidence" value="ECO:0007669"/>
    <property type="project" value="InterPro"/>
</dbReference>
<dbReference type="Gene3D" id="3.50.50.60">
    <property type="entry name" value="FAD/NAD(P)-binding domain"/>
    <property type="match status" value="3"/>
</dbReference>
<evidence type="ECO:0000256" key="2">
    <source>
        <dbReference type="ARBA" id="ARBA00022630"/>
    </source>
</evidence>
<evidence type="ECO:0000256" key="3">
    <source>
        <dbReference type="ARBA" id="ARBA00022827"/>
    </source>
</evidence>
<reference evidence="6" key="1">
    <citation type="submission" date="2014-08" db="EMBL/GenBank/DDBJ databases">
        <authorList>
            <person name="Sharma Rahul"/>
            <person name="Thines Marco"/>
        </authorList>
    </citation>
    <scope>NUCLEOTIDE SEQUENCE</scope>
</reference>
<sequence length="484" mass="53736">MSLPTATLPPLSKVAVIGAGSLGLAQVKQLIDRGVQKKDIVVYEARDDVGGIWRFEEDAEDPSVYYTQAGQPLYLTSAGLNNPHSIPPSPMYKSLRTNLPNYVMAFRDNPFDKGTDIFPAHHRIQDYLRRFGEVHGLAQKCSVHRLFHTPSPASDAERWTIQSETDGQPFEEKFSHVVIANGHYNQPFIPYIPGLWNFKGKIAHSQSWRSAAEYQGKKLLIVGAKSSGSDIAHDLSLANLALPDSSNKSKIYLSTRTIPAEVFPEPLEQWTKQVQIVPSLRSVSSSGVITFSDGMTLGPEELDVVLFATGYNFAYSFIDQTKDEPWKSHSVVSPRLAVSREGDAERPPPEKVQPGLEGRVGGSAVHHLDGSCEMFYLPDPTIAFIGLAYWVVPFRLSEVQSRVIAYAWTQARQIPAELPPIQKSEELEGNPHAIGMPAEWLNTNGWLKAIGEGGQDGPGWHEATEEWIQQRTTAKAFRKELYGY</sequence>
<accession>A0A0F7SRQ1</accession>
<dbReference type="GO" id="GO:0050660">
    <property type="term" value="F:flavin adenine dinucleotide binding"/>
    <property type="evidence" value="ECO:0007669"/>
    <property type="project" value="InterPro"/>
</dbReference>
<evidence type="ECO:0000256" key="1">
    <source>
        <dbReference type="ARBA" id="ARBA00009183"/>
    </source>
</evidence>
<feature type="region of interest" description="Disordered" evidence="5">
    <location>
        <begin position="337"/>
        <end position="358"/>
    </location>
</feature>
<protein>
    <submittedName>
        <fullName evidence="6">Fad nad-binding domain-containing protein</fullName>
    </submittedName>
</protein>
<dbReference type="InterPro" id="IPR020946">
    <property type="entry name" value="Flavin_mOase-like"/>
</dbReference>
<evidence type="ECO:0000256" key="4">
    <source>
        <dbReference type="ARBA" id="ARBA00023002"/>
    </source>
</evidence>
<keyword evidence="2" id="KW-0285">Flavoprotein</keyword>
<evidence type="ECO:0000256" key="5">
    <source>
        <dbReference type="SAM" id="MobiDB-lite"/>
    </source>
</evidence>
<keyword evidence="4" id="KW-0560">Oxidoreductase</keyword>
<dbReference type="InterPro" id="IPR036188">
    <property type="entry name" value="FAD/NAD-bd_sf"/>
</dbReference>
<evidence type="ECO:0000313" key="6">
    <source>
        <dbReference type="EMBL" id="CED83170.1"/>
    </source>
</evidence>
<organism evidence="6">
    <name type="scientific">Phaffia rhodozyma</name>
    <name type="common">Yeast</name>
    <name type="synonym">Xanthophyllomyces dendrorhous</name>
    <dbReference type="NCBI Taxonomy" id="264483"/>
    <lineage>
        <taxon>Eukaryota</taxon>
        <taxon>Fungi</taxon>
        <taxon>Dikarya</taxon>
        <taxon>Basidiomycota</taxon>
        <taxon>Agaricomycotina</taxon>
        <taxon>Tremellomycetes</taxon>
        <taxon>Cystofilobasidiales</taxon>
        <taxon>Mrakiaceae</taxon>
        <taxon>Phaffia</taxon>
    </lineage>
</organism>
<dbReference type="Pfam" id="PF00743">
    <property type="entry name" value="FMO-like"/>
    <property type="match status" value="2"/>
</dbReference>
<dbReference type="GO" id="GO:0004499">
    <property type="term" value="F:N,N-dimethylaniline monooxygenase activity"/>
    <property type="evidence" value="ECO:0007669"/>
    <property type="project" value="InterPro"/>
</dbReference>
<keyword evidence="3" id="KW-0274">FAD</keyword>
<feature type="compositionally biased region" description="Basic and acidic residues" evidence="5">
    <location>
        <begin position="338"/>
        <end position="349"/>
    </location>
</feature>
<dbReference type="InterPro" id="IPR050346">
    <property type="entry name" value="FMO-like"/>
</dbReference>
<comment type="similarity">
    <text evidence="1">Belongs to the FMO family.</text>
</comment>